<dbReference type="AlphaFoldDB" id="V4NV80"/>
<feature type="domain" description="KIB1-4 beta-propeller" evidence="1">
    <location>
        <begin position="91"/>
        <end position="271"/>
    </location>
</feature>
<keyword evidence="3" id="KW-1185">Reference proteome</keyword>
<dbReference type="EMBL" id="KI517392">
    <property type="protein sequence ID" value="ESQ50716.1"/>
    <property type="molecule type" value="Genomic_DNA"/>
</dbReference>
<dbReference type="OMA" id="QWCENID"/>
<organism evidence="2 3">
    <name type="scientific">Eutrema salsugineum</name>
    <name type="common">Saltwater cress</name>
    <name type="synonym">Sisymbrium salsugineum</name>
    <dbReference type="NCBI Taxonomy" id="72664"/>
    <lineage>
        <taxon>Eukaryota</taxon>
        <taxon>Viridiplantae</taxon>
        <taxon>Streptophyta</taxon>
        <taxon>Embryophyta</taxon>
        <taxon>Tracheophyta</taxon>
        <taxon>Spermatophyta</taxon>
        <taxon>Magnoliopsida</taxon>
        <taxon>eudicotyledons</taxon>
        <taxon>Gunneridae</taxon>
        <taxon>Pentapetalae</taxon>
        <taxon>rosids</taxon>
        <taxon>malvids</taxon>
        <taxon>Brassicales</taxon>
        <taxon>Brassicaceae</taxon>
        <taxon>Eutremeae</taxon>
        <taxon>Eutrema</taxon>
    </lineage>
</organism>
<accession>V4NV80</accession>
<protein>
    <recommendedName>
        <fullName evidence="1">KIB1-4 beta-propeller domain-containing protein</fullName>
    </recommendedName>
</protein>
<dbReference type="InterPro" id="IPR005174">
    <property type="entry name" value="KIB1-4_b-propeller"/>
</dbReference>
<reference evidence="2 3" key="1">
    <citation type="journal article" date="2013" name="Front. Plant Sci.">
        <title>The Reference Genome of the Halophytic Plant Eutrema salsugineum.</title>
        <authorList>
            <person name="Yang R."/>
            <person name="Jarvis D.E."/>
            <person name="Chen H."/>
            <person name="Beilstein M.A."/>
            <person name="Grimwood J."/>
            <person name="Jenkins J."/>
            <person name="Shu S."/>
            <person name="Prochnik S."/>
            <person name="Xin M."/>
            <person name="Ma C."/>
            <person name="Schmutz J."/>
            <person name="Wing R.A."/>
            <person name="Mitchell-Olds T."/>
            <person name="Schumaker K.S."/>
            <person name="Wang X."/>
        </authorList>
    </citation>
    <scope>NUCLEOTIDE SEQUENCE [LARGE SCALE GENOMIC DNA]</scope>
</reference>
<dbReference type="CDD" id="cd09917">
    <property type="entry name" value="F-box_SF"/>
    <property type="match status" value="1"/>
</dbReference>
<dbReference type="Gramene" id="ESQ50716">
    <property type="protein sequence ID" value="ESQ50716"/>
    <property type="gene ID" value="EUTSA_v10023034mg"/>
</dbReference>
<evidence type="ECO:0000259" key="1">
    <source>
        <dbReference type="Pfam" id="PF03478"/>
    </source>
</evidence>
<gene>
    <name evidence="2" type="ORF">EUTSA_v10023034mg</name>
</gene>
<dbReference type="Proteomes" id="UP000030689">
    <property type="component" value="Unassembled WGS sequence"/>
</dbReference>
<proteinExistence type="predicted"/>
<dbReference type="PANTHER" id="PTHR47123">
    <property type="entry name" value="F-BOX PROTEIN SKIP23"/>
    <property type="match status" value="1"/>
</dbReference>
<evidence type="ECO:0000313" key="2">
    <source>
        <dbReference type="EMBL" id="ESQ50716.1"/>
    </source>
</evidence>
<name>V4NV80_EUTSA</name>
<evidence type="ECO:0000313" key="3">
    <source>
        <dbReference type="Proteomes" id="UP000030689"/>
    </source>
</evidence>
<dbReference type="KEGG" id="eus:EUTSA_v10023034mg"/>
<dbReference type="PANTHER" id="PTHR47123:SF25">
    <property type="entry name" value="F-BOX PROTEIN"/>
    <property type="match status" value="1"/>
</dbReference>
<dbReference type="Pfam" id="PF03478">
    <property type="entry name" value="Beta-prop_KIB1-4"/>
    <property type="match status" value="1"/>
</dbReference>
<dbReference type="InterPro" id="IPR051304">
    <property type="entry name" value="SCF_F-box_domain"/>
</dbReference>
<sequence>MIDWSMLPKELLLMIVLCLYSILELLHFCSTCTSWRSSISRLSLRQWCENIDLTKFKVLEIQLAYTVQNWLKKKQTFGFKRLKIRYWNAVIWTRIKDQVARFCDIIVQRGLAYALDSNGIVWWISSSLDIYRYGPSLDENITDDSCRDLTLVECCEEFYIVDRLLEDNLQKIKVRSVNRQSYPPSYKVIHDDVGITRCELSERNYYTKMVGFKVYKVDEELEKWVQVKSLGDNALVMATDTCFSVLTHEFNGCLPNSIYFSDEDEYEINVFKLDDGSIMTMSGYSQDCFQMFVPSFH</sequence>